<feature type="transmembrane region" description="Helical" evidence="2">
    <location>
        <begin position="91"/>
        <end position="112"/>
    </location>
</feature>
<dbReference type="PANTHER" id="PTHR34295:SF1">
    <property type="entry name" value="BIOTIN TRANSPORTER BIOY"/>
    <property type="match status" value="1"/>
</dbReference>
<keyword evidence="1" id="KW-1003">Cell membrane</keyword>
<evidence type="ECO:0000313" key="4">
    <source>
        <dbReference type="Proteomes" id="UP000284763"/>
    </source>
</evidence>
<keyword evidence="2" id="KW-0812">Transmembrane</keyword>
<dbReference type="Proteomes" id="UP000284763">
    <property type="component" value="Unassembled WGS sequence"/>
</dbReference>
<dbReference type="GO" id="GO:0005886">
    <property type="term" value="C:plasma membrane"/>
    <property type="evidence" value="ECO:0007669"/>
    <property type="project" value="UniProtKB-SubCell"/>
</dbReference>
<feature type="transmembrane region" description="Helical" evidence="2">
    <location>
        <begin position="124"/>
        <end position="145"/>
    </location>
</feature>
<proteinExistence type="inferred from homology"/>
<feature type="transmembrane region" description="Helical" evidence="2">
    <location>
        <begin position="157"/>
        <end position="179"/>
    </location>
</feature>
<feature type="transmembrane region" description="Helical" evidence="2">
    <location>
        <begin position="20"/>
        <end position="38"/>
    </location>
</feature>
<dbReference type="AlphaFoldDB" id="A0A424Z4L6"/>
<protein>
    <submittedName>
        <fullName evidence="3">Biotin transporter BioY</fullName>
    </submittedName>
</protein>
<comment type="similarity">
    <text evidence="1">Belongs to the BioY family.</text>
</comment>
<comment type="caution">
    <text evidence="3">The sequence shown here is derived from an EMBL/GenBank/DDBJ whole genome shotgun (WGS) entry which is preliminary data.</text>
</comment>
<dbReference type="EMBL" id="QZAB01000031">
    <property type="protein sequence ID" value="RQD92472.1"/>
    <property type="molecule type" value="Genomic_DNA"/>
</dbReference>
<evidence type="ECO:0000256" key="2">
    <source>
        <dbReference type="SAM" id="Phobius"/>
    </source>
</evidence>
<dbReference type="InterPro" id="IPR003784">
    <property type="entry name" value="BioY"/>
</dbReference>
<dbReference type="Gene3D" id="1.10.1760.20">
    <property type="match status" value="1"/>
</dbReference>
<organism evidence="3 4">
    <name type="scientific">Methanosalsum natronophilum</name>
    <dbReference type="NCBI Taxonomy" id="768733"/>
    <lineage>
        <taxon>Archaea</taxon>
        <taxon>Methanobacteriati</taxon>
        <taxon>Methanobacteriota</taxon>
        <taxon>Stenosarchaea group</taxon>
        <taxon>Methanomicrobia</taxon>
        <taxon>Methanosarcinales</taxon>
        <taxon>Methanosarcinaceae</taxon>
        <taxon>Methanosalsum</taxon>
    </lineage>
</organism>
<name>A0A424Z4L6_9EURY</name>
<accession>A0A424Z4L6</accession>
<evidence type="ECO:0000313" key="3">
    <source>
        <dbReference type="EMBL" id="RQD92472.1"/>
    </source>
</evidence>
<gene>
    <name evidence="3" type="ORF">D5R95_00370</name>
</gene>
<comment type="subcellular location">
    <subcellularLocation>
        <location evidence="1">Cell membrane</location>
        <topology evidence="1">Multi-pass membrane protein</topology>
    </subcellularLocation>
</comment>
<sequence length="185" mass="19628">MVNIKGEEFIHTDSEDLKKMVLAAFFAALIAVAAYIRIPLPISPVPITAQILFVFLAATYLGKKWGTISLIVYLLLGIVGLPVFAGGGSGVGVLLGPTGGYLLGFVFAAFMIGSLKEKTSCSSFFHNSLIIFSGLILIYALGVLQMSIVANLNLEEAIIVGVVPFLVPDIIKVVAAAYITSNYEV</sequence>
<evidence type="ECO:0000256" key="1">
    <source>
        <dbReference type="PIRNR" id="PIRNR016661"/>
    </source>
</evidence>
<keyword evidence="1 2" id="KW-0472">Membrane</keyword>
<feature type="transmembrane region" description="Helical" evidence="2">
    <location>
        <begin position="68"/>
        <end position="85"/>
    </location>
</feature>
<dbReference type="GO" id="GO:0015225">
    <property type="term" value="F:biotin transmembrane transporter activity"/>
    <property type="evidence" value="ECO:0007669"/>
    <property type="project" value="UniProtKB-UniRule"/>
</dbReference>
<keyword evidence="2" id="KW-1133">Transmembrane helix</keyword>
<dbReference type="Pfam" id="PF02632">
    <property type="entry name" value="BioY"/>
    <property type="match status" value="1"/>
</dbReference>
<dbReference type="PANTHER" id="PTHR34295">
    <property type="entry name" value="BIOTIN TRANSPORTER BIOY"/>
    <property type="match status" value="1"/>
</dbReference>
<dbReference type="PIRSF" id="PIRSF016661">
    <property type="entry name" value="BioY"/>
    <property type="match status" value="1"/>
</dbReference>
<keyword evidence="1" id="KW-0813">Transport</keyword>
<reference evidence="3 4" key="1">
    <citation type="submission" date="2018-08" db="EMBL/GenBank/DDBJ databases">
        <title>The metabolism and importance of syntrophic acetate oxidation coupled to methane or sulfide production in haloalkaline environments.</title>
        <authorList>
            <person name="Timmers P.H.A."/>
            <person name="Vavourakis C.D."/>
            <person name="Sorokin D.Y."/>
            <person name="Sinninghe Damste J.S."/>
            <person name="Muyzer G."/>
            <person name="Stams A.J.M."/>
            <person name="Plugge C.M."/>
        </authorList>
    </citation>
    <scope>NUCLEOTIDE SEQUENCE [LARGE SCALE GENOMIC DNA]</scope>
    <source>
        <strain evidence="3">MSAO_Arc3</strain>
    </source>
</reference>